<dbReference type="InterPro" id="IPR036047">
    <property type="entry name" value="F-box-like_dom_sf"/>
</dbReference>
<dbReference type="AlphaFoldDB" id="A0A1B9FYW5"/>
<dbReference type="EMBL" id="KI894023">
    <property type="protein sequence ID" value="OCF23967.1"/>
    <property type="molecule type" value="Genomic_DNA"/>
</dbReference>
<dbReference type="VEuPathDB" id="FungiDB:I302_06953"/>
<dbReference type="RefSeq" id="XP_019045037.1">
    <property type="nucleotide sequence ID" value="XM_019193560.1"/>
</dbReference>
<reference evidence="3" key="1">
    <citation type="submission" date="2013-07" db="EMBL/GenBank/DDBJ databases">
        <title>The Genome Sequence of Cryptococcus bestiolae CBS10118.</title>
        <authorList>
            <consortium name="The Broad Institute Genome Sequencing Platform"/>
            <person name="Cuomo C."/>
            <person name="Litvintseva A."/>
            <person name="Chen Y."/>
            <person name="Heitman J."/>
            <person name="Sun S."/>
            <person name="Springer D."/>
            <person name="Dromer F."/>
            <person name="Young S.K."/>
            <person name="Zeng Q."/>
            <person name="Gargeya S."/>
            <person name="Fitzgerald M."/>
            <person name="Abouelleil A."/>
            <person name="Alvarado L."/>
            <person name="Berlin A.M."/>
            <person name="Chapman S.B."/>
            <person name="Dewar J."/>
            <person name="Goldberg J."/>
            <person name="Griggs A."/>
            <person name="Gujja S."/>
            <person name="Hansen M."/>
            <person name="Howarth C."/>
            <person name="Imamovic A."/>
            <person name="Larimer J."/>
            <person name="McCowan C."/>
            <person name="Murphy C."/>
            <person name="Pearson M."/>
            <person name="Priest M."/>
            <person name="Roberts A."/>
            <person name="Saif S."/>
            <person name="Shea T."/>
            <person name="Sykes S."/>
            <person name="Wortman J."/>
            <person name="Nusbaum C."/>
            <person name="Birren B."/>
        </authorList>
    </citation>
    <scope>NUCLEOTIDE SEQUENCE [LARGE SCALE GENOMIC DNA]</scope>
    <source>
        <strain evidence="3">CBS 10118</strain>
    </source>
</reference>
<accession>A0A1B9FYW5</accession>
<reference evidence="4" key="4">
    <citation type="submission" date="2024-02" db="EMBL/GenBank/DDBJ databases">
        <title>Comparative genomics of Cryptococcus and Kwoniella reveals pathogenesis evolution and contrasting modes of karyotype evolution via chromosome fusion or intercentromeric recombination.</title>
        <authorList>
            <person name="Coelho M.A."/>
            <person name="David-Palma M."/>
            <person name="Shea T."/>
            <person name="Bowers K."/>
            <person name="McGinley-Smith S."/>
            <person name="Mohammad A.W."/>
            <person name="Gnirke A."/>
            <person name="Yurkov A.M."/>
            <person name="Nowrousian M."/>
            <person name="Sun S."/>
            <person name="Cuomo C.A."/>
            <person name="Heitman J."/>
        </authorList>
    </citation>
    <scope>NUCLEOTIDE SEQUENCE</scope>
    <source>
        <strain evidence="4">CBS 10118</strain>
    </source>
</reference>
<dbReference type="OrthoDB" id="2563117at2759"/>
<dbReference type="InterPro" id="IPR001810">
    <property type="entry name" value="F-box_dom"/>
</dbReference>
<dbReference type="KEGG" id="kbi:30211352"/>
<evidence type="ECO:0000259" key="2">
    <source>
        <dbReference type="Pfam" id="PF00646"/>
    </source>
</evidence>
<dbReference type="EMBL" id="CP144546">
    <property type="protein sequence ID" value="WVW85273.1"/>
    <property type="molecule type" value="Genomic_DNA"/>
</dbReference>
<feature type="domain" description="F-box" evidence="2">
    <location>
        <begin position="3"/>
        <end position="38"/>
    </location>
</feature>
<sequence length="612" mass="69240">MEHLDDFLVELAFRKLPLHDLLSCSAVSKRFNKIISSSTKIQLFLHNHLFARSDPATTDHLERPSKSFKDSSTIDQLGKLLRSEDNLLKFKPHLHSYELPANQKICAIGDECVVTSCTSGAEIIPDKDGLCTLVTIWTPDENDDGDKLKAKPVKVDFKPNTEAKSRAVDVKDDVIVCVQELESGGDTVFRIRILHLFNNGEIARPWQSDEITRTTQDMGLDNAPRVIMGREGLLVVITPFSMKWTRWTEGKDCTWGVIQKPAYLGFSSSIRAYGPDILGIVGQCIPPLSDNPFAPPPVPKDHLLIYHLRDDARNTLIRPKAILRMPYGRNEFPESFRAAIQHGEPEEVVFPGVLANSNNGRSSIVRINMTLMEDPDGEAPWPENYPSWAIIDIPIKTIRKYLGLISQRITDPESDSRRYPTRRQTKPSSSDPQNQYLYQRSKRCECCAPVSEKSETLGDLPVITPSQWTHQSLTSYERCLANMSEYSSIFGSRTVSYFVSYNDFERTEGNALLELFCVNFRSESHYEPGRHKALGGLGKSIKLPKRHKDTGRLRPSLFGTHESRDHDCTAHTTYRGHWKTLPAKGFIENVLFDGDQVIFEYEGGWLIVLDFA</sequence>
<dbReference type="Pfam" id="PF00646">
    <property type="entry name" value="F-box"/>
    <property type="match status" value="1"/>
</dbReference>
<name>A0A1B9FYW5_9TREE</name>
<reference evidence="4" key="2">
    <citation type="submission" date="2013-07" db="EMBL/GenBank/DDBJ databases">
        <authorList>
            <consortium name="The Broad Institute Genome Sequencing Platform"/>
            <person name="Cuomo C."/>
            <person name="Litvintseva A."/>
            <person name="Chen Y."/>
            <person name="Heitman J."/>
            <person name="Sun S."/>
            <person name="Springer D."/>
            <person name="Dromer F."/>
            <person name="Young S.K."/>
            <person name="Zeng Q."/>
            <person name="Gargeya S."/>
            <person name="Fitzgerald M."/>
            <person name="Abouelleil A."/>
            <person name="Alvarado L."/>
            <person name="Berlin A.M."/>
            <person name="Chapman S.B."/>
            <person name="Dewar J."/>
            <person name="Goldberg J."/>
            <person name="Griggs A."/>
            <person name="Gujja S."/>
            <person name="Hansen M."/>
            <person name="Howarth C."/>
            <person name="Imamovic A."/>
            <person name="Larimer J."/>
            <person name="McCowan C."/>
            <person name="Murphy C."/>
            <person name="Pearson M."/>
            <person name="Priest M."/>
            <person name="Roberts A."/>
            <person name="Saif S."/>
            <person name="Shea T."/>
            <person name="Sykes S."/>
            <person name="Wortman J."/>
            <person name="Nusbaum C."/>
            <person name="Birren B."/>
        </authorList>
    </citation>
    <scope>NUCLEOTIDE SEQUENCE</scope>
    <source>
        <strain evidence="4">CBS 10118</strain>
    </source>
</reference>
<reference evidence="3" key="3">
    <citation type="submission" date="2014-01" db="EMBL/GenBank/DDBJ databases">
        <title>Evolution of pathogenesis and genome organization in the Tremellales.</title>
        <authorList>
            <person name="Cuomo C."/>
            <person name="Litvintseva A."/>
            <person name="Heitman J."/>
            <person name="Chen Y."/>
            <person name="Sun S."/>
            <person name="Springer D."/>
            <person name="Dromer F."/>
            <person name="Young S."/>
            <person name="Zeng Q."/>
            <person name="Chapman S."/>
            <person name="Gujja S."/>
            <person name="Saif S."/>
            <person name="Birren B."/>
        </authorList>
    </citation>
    <scope>NUCLEOTIDE SEQUENCE</scope>
    <source>
        <strain evidence="3">CBS 10118</strain>
    </source>
</reference>
<feature type="region of interest" description="Disordered" evidence="1">
    <location>
        <begin position="412"/>
        <end position="434"/>
    </location>
</feature>
<dbReference type="SUPFAM" id="SSF81383">
    <property type="entry name" value="F-box domain"/>
    <property type="match status" value="1"/>
</dbReference>
<proteinExistence type="predicted"/>
<dbReference type="Proteomes" id="UP000092730">
    <property type="component" value="Chromosome 6"/>
</dbReference>
<evidence type="ECO:0000313" key="4">
    <source>
        <dbReference type="EMBL" id="WVW85273.1"/>
    </source>
</evidence>
<dbReference type="CDD" id="cd09917">
    <property type="entry name" value="F-box_SF"/>
    <property type="match status" value="1"/>
</dbReference>
<protein>
    <recommendedName>
        <fullName evidence="2">F-box domain-containing protein</fullName>
    </recommendedName>
</protein>
<evidence type="ECO:0000313" key="5">
    <source>
        <dbReference type="Proteomes" id="UP000092730"/>
    </source>
</evidence>
<keyword evidence="5" id="KW-1185">Reference proteome</keyword>
<evidence type="ECO:0000256" key="1">
    <source>
        <dbReference type="SAM" id="MobiDB-lite"/>
    </source>
</evidence>
<gene>
    <name evidence="3" type="ORF">I302_06953</name>
    <name evidence="4" type="ORF">I302_107311</name>
</gene>
<organism evidence="3">
    <name type="scientific">Kwoniella bestiolae CBS 10118</name>
    <dbReference type="NCBI Taxonomy" id="1296100"/>
    <lineage>
        <taxon>Eukaryota</taxon>
        <taxon>Fungi</taxon>
        <taxon>Dikarya</taxon>
        <taxon>Basidiomycota</taxon>
        <taxon>Agaricomycotina</taxon>
        <taxon>Tremellomycetes</taxon>
        <taxon>Tremellales</taxon>
        <taxon>Cryptococcaceae</taxon>
        <taxon>Kwoniella</taxon>
    </lineage>
</organism>
<evidence type="ECO:0000313" key="3">
    <source>
        <dbReference type="EMBL" id="OCF23967.1"/>
    </source>
</evidence>
<dbReference type="GeneID" id="30211352"/>